<name>A0A395HW96_ASPHC</name>
<evidence type="ECO:0008006" key="4">
    <source>
        <dbReference type="Google" id="ProtNLM"/>
    </source>
</evidence>
<keyword evidence="3" id="KW-1185">Reference proteome</keyword>
<dbReference type="AlphaFoldDB" id="A0A395HW96"/>
<evidence type="ECO:0000313" key="3">
    <source>
        <dbReference type="Proteomes" id="UP000248961"/>
    </source>
</evidence>
<protein>
    <recommendedName>
        <fullName evidence="4">F-box domain-containing protein</fullName>
    </recommendedName>
</protein>
<dbReference type="GeneID" id="37205394"/>
<dbReference type="OrthoDB" id="3759773at2759"/>
<feature type="compositionally biased region" description="Acidic residues" evidence="1">
    <location>
        <begin position="152"/>
        <end position="168"/>
    </location>
</feature>
<proteinExistence type="predicted"/>
<dbReference type="STRING" id="1450537.A0A395HW96"/>
<dbReference type="EMBL" id="KZ824286">
    <property type="protein sequence ID" value="RAL11799.1"/>
    <property type="molecule type" value="Genomic_DNA"/>
</dbReference>
<evidence type="ECO:0000313" key="2">
    <source>
        <dbReference type="EMBL" id="RAL11799.1"/>
    </source>
</evidence>
<accession>A0A395HW96</accession>
<evidence type="ECO:0000256" key="1">
    <source>
        <dbReference type="SAM" id="MobiDB-lite"/>
    </source>
</evidence>
<feature type="compositionally biased region" description="Basic and acidic residues" evidence="1">
    <location>
        <begin position="134"/>
        <end position="143"/>
    </location>
</feature>
<gene>
    <name evidence="2" type="ORF">BO97DRAFT_86280</name>
</gene>
<dbReference type="RefSeq" id="XP_025550953.1">
    <property type="nucleotide sequence ID" value="XM_025701105.1"/>
</dbReference>
<dbReference type="Proteomes" id="UP000248961">
    <property type="component" value="Unassembled WGS sequence"/>
</dbReference>
<sequence>MACCCPQSTVERGEALLAYLDQMLLSRARATLELEEVYELLTNIDLLKQDIRDRRWWDETDSGISEDDDFFRRRRRPVRFRGHHDSEGGQESSQGLTHVEVSTQLEDSEEDTGSDDYIQQSVSEGNHGPGQSVAERDGEEDRGPAQNNGPADSDEGTDSDEALEETDSQNDQGSFGTVKHTRFEDEPCTACVILFKLEPHCFALRIRAMELSRPSIRPLTIFDVPNDLLLQIFEYFQDFRVSSKADFWLNSFIPRWQGEDFSPVEVQKHRRTIPSLRLVCRLFNELSSSLLCPILFVNLDQASLDRAIQLSGCPLVAAGFRAVRVGLRFRIRDHEKSLQESASHHQGELED</sequence>
<feature type="region of interest" description="Disordered" evidence="1">
    <location>
        <begin position="103"/>
        <end position="177"/>
    </location>
</feature>
<dbReference type="VEuPathDB" id="FungiDB:BO97DRAFT_86280"/>
<reference evidence="2 3" key="1">
    <citation type="submission" date="2018-02" db="EMBL/GenBank/DDBJ databases">
        <title>The genomes of Aspergillus section Nigri reveals drivers in fungal speciation.</title>
        <authorList>
            <consortium name="DOE Joint Genome Institute"/>
            <person name="Vesth T.C."/>
            <person name="Nybo J."/>
            <person name="Theobald S."/>
            <person name="Brandl J."/>
            <person name="Frisvad J.C."/>
            <person name="Nielsen K.F."/>
            <person name="Lyhne E.K."/>
            <person name="Kogle M.E."/>
            <person name="Kuo A."/>
            <person name="Riley R."/>
            <person name="Clum A."/>
            <person name="Nolan M."/>
            <person name="Lipzen A."/>
            <person name="Salamov A."/>
            <person name="Henrissat B."/>
            <person name="Wiebenga A."/>
            <person name="De vries R.P."/>
            <person name="Grigoriev I.V."/>
            <person name="Mortensen U.H."/>
            <person name="Andersen M.R."/>
            <person name="Baker S.E."/>
        </authorList>
    </citation>
    <scope>NUCLEOTIDE SEQUENCE [LARGE SCALE GENOMIC DNA]</scope>
    <source>
        <strain evidence="2 3">CBS 101889</strain>
    </source>
</reference>
<organism evidence="2 3">
    <name type="scientific">Aspergillus homomorphus (strain CBS 101889)</name>
    <dbReference type="NCBI Taxonomy" id="1450537"/>
    <lineage>
        <taxon>Eukaryota</taxon>
        <taxon>Fungi</taxon>
        <taxon>Dikarya</taxon>
        <taxon>Ascomycota</taxon>
        <taxon>Pezizomycotina</taxon>
        <taxon>Eurotiomycetes</taxon>
        <taxon>Eurotiomycetidae</taxon>
        <taxon>Eurotiales</taxon>
        <taxon>Aspergillaceae</taxon>
        <taxon>Aspergillus</taxon>
        <taxon>Aspergillus subgen. Circumdati</taxon>
    </lineage>
</organism>